<dbReference type="CDD" id="cd06530">
    <property type="entry name" value="S26_SPase_I"/>
    <property type="match status" value="1"/>
</dbReference>
<evidence type="ECO:0000256" key="5">
    <source>
        <dbReference type="NCBIfam" id="TIGR02228"/>
    </source>
</evidence>
<dbReference type="GO" id="GO:0006465">
    <property type="term" value="P:signal peptide processing"/>
    <property type="evidence" value="ECO:0007669"/>
    <property type="project" value="UniProtKB-UniRule"/>
</dbReference>
<evidence type="ECO:0000256" key="7">
    <source>
        <dbReference type="SAM" id="Phobius"/>
    </source>
</evidence>
<dbReference type="PANTHER" id="PTHR10806:SF6">
    <property type="entry name" value="SIGNAL PEPTIDASE COMPLEX CATALYTIC SUBUNIT SEC11"/>
    <property type="match status" value="1"/>
</dbReference>
<keyword evidence="4 7" id="KW-0472">Membrane</keyword>
<dbReference type="KEGG" id="bly:A2T55_00160"/>
<dbReference type="InterPro" id="IPR001733">
    <property type="entry name" value="Peptidase_S26B"/>
</dbReference>
<dbReference type="InterPro" id="IPR036286">
    <property type="entry name" value="LexA/Signal_pep-like_sf"/>
</dbReference>
<dbReference type="GO" id="GO:0004252">
    <property type="term" value="F:serine-type endopeptidase activity"/>
    <property type="evidence" value="ECO:0007669"/>
    <property type="project" value="UniProtKB-UniRule"/>
</dbReference>
<evidence type="ECO:0000256" key="3">
    <source>
        <dbReference type="ARBA" id="ARBA00022989"/>
    </source>
</evidence>
<gene>
    <name evidence="9" type="ORF">A2T55_00160</name>
</gene>
<evidence type="ECO:0000313" key="10">
    <source>
        <dbReference type="Proteomes" id="UP000075950"/>
    </source>
</evidence>
<reference evidence="10" key="1">
    <citation type="submission" date="2016-03" db="EMBL/GenBank/DDBJ databases">
        <authorList>
            <person name="Ploux O."/>
        </authorList>
    </citation>
    <scope>NUCLEOTIDE SEQUENCE [LARGE SCALE GENOMIC DNA]</scope>
    <source>
        <strain evidence="10">BS258</strain>
    </source>
</reference>
<keyword evidence="2 7" id="KW-0812">Transmembrane</keyword>
<name>A0A144LXC1_BRELN</name>
<proteinExistence type="predicted"/>
<dbReference type="SUPFAM" id="SSF51306">
    <property type="entry name" value="LexA/Signal peptidase"/>
    <property type="match status" value="1"/>
</dbReference>
<organism evidence="9 10">
    <name type="scientific">Brevibacterium linens</name>
    <dbReference type="NCBI Taxonomy" id="1703"/>
    <lineage>
        <taxon>Bacteria</taxon>
        <taxon>Bacillati</taxon>
        <taxon>Actinomycetota</taxon>
        <taxon>Actinomycetes</taxon>
        <taxon>Micrococcales</taxon>
        <taxon>Brevibacteriaceae</taxon>
        <taxon>Brevibacterium</taxon>
    </lineage>
</organism>
<evidence type="ECO:0000256" key="1">
    <source>
        <dbReference type="ARBA" id="ARBA00004370"/>
    </source>
</evidence>
<dbReference type="EMBL" id="CP014869">
    <property type="protein sequence ID" value="AMT92427.1"/>
    <property type="molecule type" value="Genomic_DNA"/>
</dbReference>
<feature type="transmembrane region" description="Helical" evidence="7">
    <location>
        <begin position="42"/>
        <end position="65"/>
    </location>
</feature>
<accession>A0A144LXC1</accession>
<protein>
    <recommendedName>
        <fullName evidence="5">Signal peptidase I</fullName>
        <ecNumber evidence="5">3.4.21.89</ecNumber>
    </recommendedName>
</protein>
<dbReference type="Proteomes" id="UP000075950">
    <property type="component" value="Chromosome"/>
</dbReference>
<evidence type="ECO:0000313" key="9">
    <source>
        <dbReference type="EMBL" id="AMT92427.1"/>
    </source>
</evidence>
<feature type="transmembrane region" description="Helical" evidence="7">
    <location>
        <begin position="181"/>
        <end position="202"/>
    </location>
</feature>
<evidence type="ECO:0000256" key="2">
    <source>
        <dbReference type="ARBA" id="ARBA00022692"/>
    </source>
</evidence>
<evidence type="ECO:0000256" key="6">
    <source>
        <dbReference type="SAM" id="MobiDB-lite"/>
    </source>
</evidence>
<dbReference type="EC" id="3.4.21.89" evidence="5"/>
<dbReference type="NCBIfam" id="TIGR02228">
    <property type="entry name" value="sigpep_I_arch"/>
    <property type="match status" value="1"/>
</dbReference>
<dbReference type="RefSeq" id="WP_062860340.1">
    <property type="nucleotide sequence ID" value="NZ_CP014869.1"/>
</dbReference>
<sequence>MSENFSDDARSPEVDPPLVSRRQRREEEFADSRSPWKRRLGIALQVVAWTLAGIFALIIVVTVVVPKIIGAEPFTVISGSMEPTIPTGSIVVSKHAEAGEVAFGDVVTYQLKSGEPLTVTHRVVAVDVVEGKTRYRTQGDANNAEDPLPVRPEQIRGVVTYHIPYVGYLGQLVPMGNRQTIATIVGVCLIGYAVIMLIRSFIEHRRTTRPSSDPVIKQ</sequence>
<dbReference type="GO" id="GO:0009003">
    <property type="term" value="F:signal peptidase activity"/>
    <property type="evidence" value="ECO:0007669"/>
    <property type="project" value="UniProtKB-EC"/>
</dbReference>
<dbReference type="InterPro" id="IPR019533">
    <property type="entry name" value="Peptidase_S26"/>
</dbReference>
<dbReference type="GO" id="GO:0016020">
    <property type="term" value="C:membrane"/>
    <property type="evidence" value="ECO:0007669"/>
    <property type="project" value="UniProtKB-SubCell"/>
</dbReference>
<dbReference type="Gene3D" id="2.10.109.10">
    <property type="entry name" value="Umud Fragment, subunit A"/>
    <property type="match status" value="1"/>
</dbReference>
<feature type="region of interest" description="Disordered" evidence="6">
    <location>
        <begin position="1"/>
        <end position="26"/>
    </location>
</feature>
<evidence type="ECO:0000259" key="8">
    <source>
        <dbReference type="Pfam" id="PF10502"/>
    </source>
</evidence>
<dbReference type="PANTHER" id="PTHR10806">
    <property type="entry name" value="SIGNAL PEPTIDASE COMPLEX CATALYTIC SUBUNIT SEC11"/>
    <property type="match status" value="1"/>
</dbReference>
<dbReference type="Pfam" id="PF10502">
    <property type="entry name" value="Peptidase_S26"/>
    <property type="match status" value="1"/>
</dbReference>
<dbReference type="AlphaFoldDB" id="A0A144LXC1"/>
<keyword evidence="3 7" id="KW-1133">Transmembrane helix</keyword>
<comment type="subcellular location">
    <subcellularLocation>
        <location evidence="1">Membrane</location>
    </subcellularLocation>
</comment>
<evidence type="ECO:0000256" key="4">
    <source>
        <dbReference type="ARBA" id="ARBA00023136"/>
    </source>
</evidence>
<feature type="domain" description="Peptidase S26" evidence="8">
    <location>
        <begin position="55"/>
        <end position="126"/>
    </location>
</feature>